<evidence type="ECO:0008006" key="3">
    <source>
        <dbReference type="Google" id="ProtNLM"/>
    </source>
</evidence>
<gene>
    <name evidence="1" type="ORF">IFM12276_40920</name>
</gene>
<evidence type="ECO:0000313" key="1">
    <source>
        <dbReference type="EMBL" id="BDU01064.1"/>
    </source>
</evidence>
<dbReference type="InterPro" id="IPR027417">
    <property type="entry name" value="P-loop_NTPase"/>
</dbReference>
<reference evidence="1 2" key="1">
    <citation type="submission" date="2022-11" db="EMBL/GenBank/DDBJ databases">
        <title>Genome Sequencing of Nocardia sp. ON39_IFM12276 and assembly.</title>
        <authorList>
            <person name="Shimojima M."/>
            <person name="Toyokawa M."/>
            <person name="Uesaka K."/>
        </authorList>
    </citation>
    <scope>NUCLEOTIDE SEQUENCE [LARGE SCALE GENOMIC DNA]</scope>
    <source>
        <strain evidence="1 2">IFM 12276</strain>
    </source>
</reference>
<dbReference type="Pfam" id="PF13671">
    <property type="entry name" value="AAA_33"/>
    <property type="match status" value="1"/>
</dbReference>
<keyword evidence="2" id="KW-1185">Reference proteome</keyword>
<organism evidence="1 2">
    <name type="scientific">Nocardia sputorum</name>
    <dbReference type="NCBI Taxonomy" id="2984338"/>
    <lineage>
        <taxon>Bacteria</taxon>
        <taxon>Bacillati</taxon>
        <taxon>Actinomycetota</taxon>
        <taxon>Actinomycetes</taxon>
        <taxon>Mycobacteriales</taxon>
        <taxon>Nocardiaceae</taxon>
        <taxon>Nocardia</taxon>
    </lineage>
</organism>
<proteinExistence type="predicted"/>
<dbReference type="Proteomes" id="UP001317870">
    <property type="component" value="Chromosome"/>
</dbReference>
<dbReference type="EMBL" id="AP026978">
    <property type="protein sequence ID" value="BDU01064.1"/>
    <property type="molecule type" value="Genomic_DNA"/>
</dbReference>
<sequence>MTESQRQVLRDAVGGLGSCGAVVVCGFPASGKSTAADFLARVLGTAVLDKDRFAPLLEESVMARLTGDRFDRDSDTYRTLVAPGIYDGLIRTGLTLAPVLPIVLDAPFLSTIRAAAARGIRLSDYLRASTGVTRAVPVVTVWLDTSAAVIRSRMLVRRAERDAPKLADWDAYHASVLDSGVRELAHTLCDLVIPT</sequence>
<evidence type="ECO:0000313" key="2">
    <source>
        <dbReference type="Proteomes" id="UP001317870"/>
    </source>
</evidence>
<dbReference type="Gene3D" id="3.40.50.300">
    <property type="entry name" value="P-loop containing nucleotide triphosphate hydrolases"/>
    <property type="match status" value="1"/>
</dbReference>
<dbReference type="SUPFAM" id="SSF52540">
    <property type="entry name" value="P-loop containing nucleoside triphosphate hydrolases"/>
    <property type="match status" value="1"/>
</dbReference>
<accession>A0ABN6U7G5</accession>
<protein>
    <recommendedName>
        <fullName evidence="3">ATP-binding protein</fullName>
    </recommendedName>
</protein>
<name>A0ABN6U7G5_9NOCA</name>